<evidence type="ECO:0000313" key="2">
    <source>
        <dbReference type="Proteomes" id="UP000008738"/>
    </source>
</evidence>
<dbReference type="EMBL" id="CP002669">
    <property type="protein sequence ID" value="AEC45577.1"/>
    <property type="molecule type" value="Genomic_DNA"/>
</dbReference>
<sequence length="57" mass="6806">MKISLYDNKLSNFFISLLDKVDNLENIVLKDNIDKIKQKILKITLTFFVQKYIMKIL</sequence>
<dbReference type="GeneID" id="93248884"/>
<evidence type="ECO:0000313" key="1">
    <source>
        <dbReference type="EMBL" id="AEC45577.1"/>
    </source>
</evidence>
<reference evidence="1 2" key="1">
    <citation type="journal article" date="2011" name="J. Bacteriol.">
        <title>Genome analysis of a Mycoplasma hyorhinis strain derived from a primary human melanoma cell line.</title>
        <authorList>
            <person name="Kornspan J.D."/>
            <person name="Lysnyansky I."/>
            <person name="Kahan T."/>
            <person name="Herrmann R."/>
            <person name="Rottem S."/>
            <person name="Nir-Paz R."/>
        </authorList>
    </citation>
    <scope>NUCLEOTIDE SEQUENCE [LARGE SCALE GENOMIC DNA]</scope>
    <source>
        <strain evidence="1 2">MCLD</strain>
    </source>
</reference>
<dbReference type="RefSeq" id="WP_014335447.1">
    <property type="nucleotide sequence ID" value="NC_017519.1"/>
</dbReference>
<proteinExistence type="predicted"/>
<name>A0ABM5M4M7_MESHM</name>
<protein>
    <submittedName>
        <fullName evidence="1">Uncharacterized protein</fullName>
    </submittedName>
</protein>
<accession>A0ABM5M4M7</accession>
<gene>
    <name evidence="1" type="ordered locus">SRH_00020</name>
</gene>
<dbReference type="Proteomes" id="UP000008738">
    <property type="component" value="Chromosome"/>
</dbReference>
<keyword evidence="2" id="KW-1185">Reference proteome</keyword>
<organism evidence="1 2">
    <name type="scientific">Mesomycoplasma hyorhinis (strain MCLD)</name>
    <name type="common">Mycoplasma hyorhinis</name>
    <dbReference type="NCBI Taxonomy" id="936139"/>
    <lineage>
        <taxon>Bacteria</taxon>
        <taxon>Bacillati</taxon>
        <taxon>Mycoplasmatota</taxon>
        <taxon>Mycoplasmoidales</taxon>
        <taxon>Metamycoplasmataceae</taxon>
        <taxon>Mesomycoplasma</taxon>
    </lineage>
</organism>